<feature type="transmembrane region" description="Helical" evidence="6">
    <location>
        <begin position="96"/>
        <end position="120"/>
    </location>
</feature>
<comment type="subcellular location">
    <subcellularLocation>
        <location evidence="1">Cell membrane</location>
        <topology evidence="1">Multi-pass membrane protein</topology>
    </subcellularLocation>
</comment>
<feature type="transmembrane region" description="Helical" evidence="6">
    <location>
        <begin position="53"/>
        <end position="75"/>
    </location>
</feature>
<keyword evidence="5 6" id="KW-0472">Membrane</keyword>
<dbReference type="CDD" id="cd13128">
    <property type="entry name" value="MATE_Wzx_like"/>
    <property type="match status" value="1"/>
</dbReference>
<evidence type="ECO:0000256" key="3">
    <source>
        <dbReference type="ARBA" id="ARBA00022692"/>
    </source>
</evidence>
<evidence type="ECO:0000313" key="7">
    <source>
        <dbReference type="EMBL" id="KDA53599.1"/>
    </source>
</evidence>
<feature type="transmembrane region" description="Helical" evidence="6">
    <location>
        <begin position="337"/>
        <end position="360"/>
    </location>
</feature>
<sequence length="429" mass="46361">MVGKPSWPWKLPSAFLKNTAGLYLDTFTSYLFPLITLPYVVRVLGARGFGLVAFAQSFVGYLNVLVDFALAFSGTRAVAQCSPDRREISQVVANGLALRLGLATVFFPLVFFLCHSFAAFREAKTVVLILYLTSFATAISASWLFLAFEEMWVLARVNLLINLGVMAAIFTLVRSADDVVVYAAILAAGPLAGSVISLSLAFRRFPIAPILPRISGVLTMARTGFTLSLSQVLIALYTTGNSFILGTLASKETVGYFAAADKIVRAVLRLVAPLTTGIFPRMVHVAKRSVTELLSRTRLLLILYAVMGFGLTLLLWLSAPWVVPWFFGSSFSATVPVLRILSLIIFFNACTNVLGFHLLLPAGHDRAFTAITLIAGMVDVALAGLFVPNWQAVGMALAIVGTEAFVAAALAGAGWRLFRRESASTDEKD</sequence>
<dbReference type="InterPro" id="IPR002797">
    <property type="entry name" value="Polysacc_synth"/>
</dbReference>
<keyword evidence="8" id="KW-1185">Reference proteome</keyword>
<evidence type="ECO:0000256" key="6">
    <source>
        <dbReference type="SAM" id="Phobius"/>
    </source>
</evidence>
<evidence type="ECO:0000313" key="8">
    <source>
        <dbReference type="Proteomes" id="UP000027284"/>
    </source>
</evidence>
<dbReference type="EMBL" id="JMFG01000020">
    <property type="protein sequence ID" value="KDA53599.1"/>
    <property type="molecule type" value="Genomic_DNA"/>
</dbReference>
<feature type="transmembrane region" description="Helical" evidence="6">
    <location>
        <begin position="367"/>
        <end position="387"/>
    </location>
</feature>
<dbReference type="Proteomes" id="UP000027284">
    <property type="component" value="Unassembled WGS sequence"/>
</dbReference>
<accession>A0A062XW22</accession>
<dbReference type="PANTHER" id="PTHR30250">
    <property type="entry name" value="PST FAMILY PREDICTED COLANIC ACID TRANSPORTER"/>
    <property type="match status" value="1"/>
</dbReference>
<evidence type="ECO:0000256" key="5">
    <source>
        <dbReference type="ARBA" id="ARBA00023136"/>
    </source>
</evidence>
<name>A0A062XW22_9BACT</name>
<feature type="transmembrane region" description="Helical" evidence="6">
    <location>
        <begin position="223"/>
        <end position="246"/>
    </location>
</feature>
<feature type="transmembrane region" description="Helical" evidence="6">
    <location>
        <begin position="179"/>
        <end position="202"/>
    </location>
</feature>
<feature type="transmembrane region" description="Helical" evidence="6">
    <location>
        <begin position="298"/>
        <end position="317"/>
    </location>
</feature>
<proteinExistence type="predicted"/>
<comment type="caution">
    <text evidence="7">The sequence shown here is derived from an EMBL/GenBank/DDBJ whole genome shotgun (WGS) entry which is preliminary data.</text>
</comment>
<dbReference type="Pfam" id="PF01943">
    <property type="entry name" value="Polysacc_synt"/>
    <property type="match status" value="1"/>
</dbReference>
<feature type="transmembrane region" description="Helical" evidence="6">
    <location>
        <begin position="393"/>
        <end position="418"/>
    </location>
</feature>
<feature type="transmembrane region" description="Helical" evidence="6">
    <location>
        <begin position="153"/>
        <end position="173"/>
    </location>
</feature>
<evidence type="ECO:0000256" key="1">
    <source>
        <dbReference type="ARBA" id="ARBA00004651"/>
    </source>
</evidence>
<keyword evidence="4 6" id="KW-1133">Transmembrane helix</keyword>
<keyword evidence="3 6" id="KW-0812">Transmembrane</keyword>
<gene>
    <name evidence="7" type="ORF">EG19_05200</name>
</gene>
<protein>
    <submittedName>
        <fullName evidence="7">Uncharacterized protein</fullName>
    </submittedName>
</protein>
<feature type="transmembrane region" description="Helical" evidence="6">
    <location>
        <begin position="21"/>
        <end position="41"/>
    </location>
</feature>
<evidence type="ECO:0000256" key="2">
    <source>
        <dbReference type="ARBA" id="ARBA00022475"/>
    </source>
</evidence>
<dbReference type="GO" id="GO:0005886">
    <property type="term" value="C:plasma membrane"/>
    <property type="evidence" value="ECO:0007669"/>
    <property type="project" value="UniProtKB-SubCell"/>
</dbReference>
<dbReference type="AlphaFoldDB" id="A0A062XW22"/>
<dbReference type="InterPro" id="IPR050833">
    <property type="entry name" value="Poly_Biosynth_Transport"/>
</dbReference>
<dbReference type="PANTHER" id="PTHR30250:SF11">
    <property type="entry name" value="O-ANTIGEN TRANSPORTER-RELATED"/>
    <property type="match status" value="1"/>
</dbReference>
<dbReference type="STRING" id="1312852.EG19_05200"/>
<organism evidence="7 8">
    <name type="scientific">Thermoanaerobaculum aquaticum</name>
    <dbReference type="NCBI Taxonomy" id="1312852"/>
    <lineage>
        <taxon>Bacteria</taxon>
        <taxon>Pseudomonadati</taxon>
        <taxon>Acidobacteriota</taxon>
        <taxon>Thermoanaerobaculia</taxon>
        <taxon>Thermoanaerobaculales</taxon>
        <taxon>Thermoanaerobaculaceae</taxon>
        <taxon>Thermoanaerobaculum</taxon>
    </lineage>
</organism>
<feature type="transmembrane region" description="Helical" evidence="6">
    <location>
        <begin position="126"/>
        <end position="146"/>
    </location>
</feature>
<evidence type="ECO:0000256" key="4">
    <source>
        <dbReference type="ARBA" id="ARBA00022989"/>
    </source>
</evidence>
<keyword evidence="2" id="KW-1003">Cell membrane</keyword>
<reference evidence="7 8" key="1">
    <citation type="submission" date="2014-04" db="EMBL/GenBank/DDBJ databases">
        <title>The Genome Sequence of Thermoanaerobaculum aquaticum MP-01, The First Cultivated Group 23 Acidobacterium.</title>
        <authorList>
            <person name="Stamps B.W."/>
            <person name="Losey N.A."/>
            <person name="Lawson P.A."/>
            <person name="Stevenson B.S."/>
        </authorList>
    </citation>
    <scope>NUCLEOTIDE SEQUENCE [LARGE SCALE GENOMIC DNA]</scope>
    <source>
        <strain evidence="7 8">MP-01</strain>
    </source>
</reference>